<keyword evidence="2" id="KW-1185">Reference proteome</keyword>
<reference evidence="1" key="1">
    <citation type="submission" date="2022-10" db="EMBL/GenBank/DDBJ databases">
        <authorList>
            <person name="Yue Y."/>
        </authorList>
    </citation>
    <scope>NUCLEOTIDE SEQUENCE</scope>
    <source>
        <strain evidence="1">Z654</strain>
    </source>
</reference>
<name>A0AAE3J120_9RHOB</name>
<dbReference type="Proteomes" id="UP001208041">
    <property type="component" value="Unassembled WGS sequence"/>
</dbReference>
<organism evidence="1 2">
    <name type="scientific">Halocynthiibacter halioticoli</name>
    <dbReference type="NCBI Taxonomy" id="2986804"/>
    <lineage>
        <taxon>Bacteria</taxon>
        <taxon>Pseudomonadati</taxon>
        <taxon>Pseudomonadota</taxon>
        <taxon>Alphaproteobacteria</taxon>
        <taxon>Rhodobacterales</taxon>
        <taxon>Paracoccaceae</taxon>
        <taxon>Halocynthiibacter</taxon>
    </lineage>
</organism>
<proteinExistence type="predicted"/>
<sequence length="132" mass="15568">MTNLNKEMLAKLDGYDGYEIDASDDQITVSCNNPESFDVSIFAFDEQFQVNFAGWHEVFDDQEEAMRCFAFGLSQQCRLEVVKRGKMECSWTMQFLQDDTWVDDSVTGMFLIPFWRPKQIEYRFNLIKRKPC</sequence>
<dbReference type="RefSeq" id="WP_263954740.1">
    <property type="nucleotide sequence ID" value="NZ_JAOYFC010000004.1"/>
</dbReference>
<evidence type="ECO:0000313" key="1">
    <source>
        <dbReference type="EMBL" id="MCV6825790.1"/>
    </source>
</evidence>
<gene>
    <name evidence="1" type="ORF">OH136_14610</name>
</gene>
<evidence type="ECO:0000313" key="2">
    <source>
        <dbReference type="Proteomes" id="UP001208041"/>
    </source>
</evidence>
<protein>
    <submittedName>
        <fullName evidence="1">Uncharacterized protein</fullName>
    </submittedName>
</protein>
<comment type="caution">
    <text evidence="1">The sequence shown here is derived from an EMBL/GenBank/DDBJ whole genome shotgun (WGS) entry which is preliminary data.</text>
</comment>
<accession>A0AAE3J120</accession>
<dbReference type="AlphaFoldDB" id="A0AAE3J120"/>
<dbReference type="EMBL" id="JAOYFC010000004">
    <property type="protein sequence ID" value="MCV6825790.1"/>
    <property type="molecule type" value="Genomic_DNA"/>
</dbReference>